<protein>
    <recommendedName>
        <fullName evidence="1">MnmC-like methyltransferase domain-containing protein</fullName>
    </recommendedName>
</protein>
<sequence length="222" mass="25059">MNKIILTEDGSKTLFNDTIGEHYHSTRGALQESKHVFLQAGLVHTASMFPAEELSVLEVGFGTGLNFLVSMDYALEHQLSLRYTGVEAFPITDEELRSTDYQEYVKPELWAEFSSQYSSCIDQRQELFPGQSLEILKTGIAEVPSVPNYHLVYYDAFSLQYQPEMWSNEVIEHTASFLRPGGVFVTYAITGNLKRALTSFGFKVEKLVGAPGKRQMLRATRL</sequence>
<dbReference type="InterPro" id="IPR029063">
    <property type="entry name" value="SAM-dependent_MTases_sf"/>
</dbReference>
<dbReference type="Proteomes" id="UP000651668">
    <property type="component" value="Unassembled WGS sequence"/>
</dbReference>
<dbReference type="NCBIfam" id="NF033855">
    <property type="entry name" value="tRNA_MNMC2"/>
    <property type="match status" value="1"/>
</dbReference>
<name>A0A916UGI6_9SPHI</name>
<dbReference type="Gene3D" id="3.40.50.150">
    <property type="entry name" value="Vaccinia Virus protein VP39"/>
    <property type="match status" value="1"/>
</dbReference>
<dbReference type="AlphaFoldDB" id="A0A916UGI6"/>
<reference evidence="2" key="1">
    <citation type="journal article" date="2014" name="Int. J. Syst. Evol. Microbiol.">
        <title>Complete genome sequence of Corynebacterium casei LMG S-19264T (=DSM 44701T), isolated from a smear-ripened cheese.</title>
        <authorList>
            <consortium name="US DOE Joint Genome Institute (JGI-PGF)"/>
            <person name="Walter F."/>
            <person name="Albersmeier A."/>
            <person name="Kalinowski J."/>
            <person name="Ruckert C."/>
        </authorList>
    </citation>
    <scope>NUCLEOTIDE SEQUENCE</scope>
    <source>
        <strain evidence="2">CGMCC 1.15343</strain>
    </source>
</reference>
<keyword evidence="3" id="KW-1185">Reference proteome</keyword>
<feature type="domain" description="MnmC-like methyltransferase" evidence="1">
    <location>
        <begin position="138"/>
        <end position="220"/>
    </location>
</feature>
<comment type="caution">
    <text evidence="2">The sequence shown here is derived from an EMBL/GenBank/DDBJ whole genome shotgun (WGS) entry which is preliminary data.</text>
</comment>
<dbReference type="SUPFAM" id="SSF53335">
    <property type="entry name" value="S-adenosyl-L-methionine-dependent methyltransferases"/>
    <property type="match status" value="1"/>
</dbReference>
<dbReference type="GO" id="GO:0004808">
    <property type="term" value="F:tRNA (5-methylaminomethyl-2-thiouridylate)(34)-methyltransferase activity"/>
    <property type="evidence" value="ECO:0007669"/>
    <property type="project" value="InterPro"/>
</dbReference>
<accession>A0A916UGI6</accession>
<dbReference type="RefSeq" id="WP_188627207.1">
    <property type="nucleotide sequence ID" value="NZ_BMIL01000008.1"/>
</dbReference>
<evidence type="ECO:0000313" key="2">
    <source>
        <dbReference type="EMBL" id="GGC70218.1"/>
    </source>
</evidence>
<evidence type="ECO:0000313" key="3">
    <source>
        <dbReference type="Proteomes" id="UP000651668"/>
    </source>
</evidence>
<gene>
    <name evidence="2" type="ORF">GCM10011387_24550</name>
</gene>
<dbReference type="InterPro" id="IPR047785">
    <property type="entry name" value="tRNA_MNMC2"/>
</dbReference>
<dbReference type="PANTHER" id="PTHR39963">
    <property type="entry name" value="SLL0983 PROTEIN"/>
    <property type="match status" value="1"/>
</dbReference>
<dbReference type="InterPro" id="IPR008471">
    <property type="entry name" value="MnmC-like_methylTransf"/>
</dbReference>
<evidence type="ECO:0000259" key="1">
    <source>
        <dbReference type="Pfam" id="PF05430"/>
    </source>
</evidence>
<reference evidence="2" key="2">
    <citation type="submission" date="2020-09" db="EMBL/GenBank/DDBJ databases">
        <authorList>
            <person name="Sun Q."/>
            <person name="Zhou Y."/>
        </authorList>
    </citation>
    <scope>NUCLEOTIDE SEQUENCE</scope>
    <source>
        <strain evidence="2">CGMCC 1.15343</strain>
    </source>
</reference>
<organism evidence="2 3">
    <name type="scientific">Pedobacter quisquiliarum</name>
    <dbReference type="NCBI Taxonomy" id="1834438"/>
    <lineage>
        <taxon>Bacteria</taxon>
        <taxon>Pseudomonadati</taxon>
        <taxon>Bacteroidota</taxon>
        <taxon>Sphingobacteriia</taxon>
        <taxon>Sphingobacteriales</taxon>
        <taxon>Sphingobacteriaceae</taxon>
        <taxon>Pedobacter</taxon>
    </lineage>
</organism>
<proteinExistence type="predicted"/>
<dbReference type="PANTHER" id="PTHR39963:SF1">
    <property type="entry name" value="MNMC-LIKE METHYLTRANSFERASE DOMAIN-CONTAINING PROTEIN"/>
    <property type="match status" value="1"/>
</dbReference>
<dbReference type="EMBL" id="BMIL01000008">
    <property type="protein sequence ID" value="GGC70218.1"/>
    <property type="molecule type" value="Genomic_DNA"/>
</dbReference>
<dbReference type="GO" id="GO:0016645">
    <property type="term" value="F:oxidoreductase activity, acting on the CH-NH group of donors"/>
    <property type="evidence" value="ECO:0007669"/>
    <property type="project" value="InterPro"/>
</dbReference>
<dbReference type="Pfam" id="PF05430">
    <property type="entry name" value="Methyltransf_30"/>
    <property type="match status" value="1"/>
</dbReference>